<gene>
    <name evidence="2" type="ORF">DFR39_101535</name>
</gene>
<dbReference type="GO" id="GO:0009982">
    <property type="term" value="F:pseudouridine synthase activity"/>
    <property type="evidence" value="ECO:0007669"/>
    <property type="project" value="InterPro"/>
</dbReference>
<dbReference type="OrthoDB" id="9785808at2"/>
<keyword evidence="3" id="KW-1185">Reference proteome</keyword>
<dbReference type="GO" id="GO:0000455">
    <property type="term" value="P:enzyme-directed rRNA pseudouridine synthesis"/>
    <property type="evidence" value="ECO:0007669"/>
    <property type="project" value="TreeGrafter"/>
</dbReference>
<dbReference type="EMBL" id="SNXE01000001">
    <property type="protein sequence ID" value="TDP13061.1"/>
    <property type="molecule type" value="Genomic_DNA"/>
</dbReference>
<protein>
    <submittedName>
        <fullName evidence="2">tRNA pseudouridine32 synthase/23S rRNA pseudouridine746 synthase</fullName>
    </submittedName>
</protein>
<dbReference type="AlphaFoldDB" id="A0A4R6NBM5"/>
<dbReference type="InterPro" id="IPR006145">
    <property type="entry name" value="PsdUridine_synth_RsuA/RluA"/>
</dbReference>
<dbReference type="PANTHER" id="PTHR21600">
    <property type="entry name" value="MITOCHONDRIAL RNA PSEUDOURIDINE SYNTHASE"/>
    <property type="match status" value="1"/>
</dbReference>
<dbReference type="SUPFAM" id="SSF55120">
    <property type="entry name" value="Pseudouridine synthase"/>
    <property type="match status" value="1"/>
</dbReference>
<dbReference type="InterPro" id="IPR020103">
    <property type="entry name" value="PsdUridine_synth_cat_dom_sf"/>
</dbReference>
<accession>A0A4R6NBM5</accession>
<sequence>MARPPKLALPLREGVAASALACPPGPWPRLLDFLAERLPLVSRSDWAARLAAGELLDEGGQALPADPPYRAGCRIYYYRQLAQEPEIPFAEQILFQDPHLLVADKPHFLPVTPKGRYVQQTLLTRLRRRTGLATLTPIHRLDRETAGLCLFAIRPQDRDAYQGLFRKRAVEKVYEAIAPAPERSGQDLALPLRYRSRLQERAEAFMQMQEVAGEPNAETLISLLQCLPGGLARYELRPSTGQKHQLRAQMSALGLPLLGDRIYPLLQPDEAQPSFERPLQLLAREIAFTDPLTGQARRFHSALRLPSCTLP</sequence>
<dbReference type="PANTHER" id="PTHR21600:SF84">
    <property type="entry name" value="PSEUDOURIDINE SYNTHASE RSUA_RLUA-LIKE DOMAIN-CONTAINING PROTEIN"/>
    <property type="match status" value="1"/>
</dbReference>
<evidence type="ECO:0000313" key="2">
    <source>
        <dbReference type="EMBL" id="TDP13061.1"/>
    </source>
</evidence>
<evidence type="ECO:0000259" key="1">
    <source>
        <dbReference type="Pfam" id="PF00849"/>
    </source>
</evidence>
<organism evidence="2 3">
    <name type="scientific">Roseateles asaccharophilus</name>
    <dbReference type="NCBI Taxonomy" id="582607"/>
    <lineage>
        <taxon>Bacteria</taxon>
        <taxon>Pseudomonadati</taxon>
        <taxon>Pseudomonadota</taxon>
        <taxon>Betaproteobacteria</taxon>
        <taxon>Burkholderiales</taxon>
        <taxon>Sphaerotilaceae</taxon>
        <taxon>Roseateles</taxon>
    </lineage>
</organism>
<comment type="caution">
    <text evidence="2">The sequence shown here is derived from an EMBL/GenBank/DDBJ whole genome shotgun (WGS) entry which is preliminary data.</text>
</comment>
<feature type="domain" description="Pseudouridine synthase RsuA/RluA-like" evidence="1">
    <location>
        <begin position="99"/>
        <end position="252"/>
    </location>
</feature>
<evidence type="ECO:0000313" key="3">
    <source>
        <dbReference type="Proteomes" id="UP000295357"/>
    </source>
</evidence>
<dbReference type="GO" id="GO:0140098">
    <property type="term" value="F:catalytic activity, acting on RNA"/>
    <property type="evidence" value="ECO:0007669"/>
    <property type="project" value="UniProtKB-ARBA"/>
</dbReference>
<dbReference type="Gene3D" id="3.30.2350.10">
    <property type="entry name" value="Pseudouridine synthase"/>
    <property type="match status" value="1"/>
</dbReference>
<dbReference type="GO" id="GO:0003723">
    <property type="term" value="F:RNA binding"/>
    <property type="evidence" value="ECO:0007669"/>
    <property type="project" value="InterPro"/>
</dbReference>
<proteinExistence type="predicted"/>
<dbReference type="Pfam" id="PF00849">
    <property type="entry name" value="PseudoU_synth_2"/>
    <property type="match status" value="1"/>
</dbReference>
<dbReference type="RefSeq" id="WP_133601977.1">
    <property type="nucleotide sequence ID" value="NZ_JAUFPJ010000001.1"/>
</dbReference>
<dbReference type="Proteomes" id="UP000295357">
    <property type="component" value="Unassembled WGS sequence"/>
</dbReference>
<name>A0A4R6NBM5_9BURK</name>
<dbReference type="InterPro" id="IPR050188">
    <property type="entry name" value="RluA_PseudoU_synthase"/>
</dbReference>
<reference evidence="2 3" key="1">
    <citation type="submission" date="2019-03" db="EMBL/GenBank/DDBJ databases">
        <title>Genomic Encyclopedia of Type Strains, Phase IV (KMG-IV): sequencing the most valuable type-strain genomes for metagenomic binning, comparative biology and taxonomic classification.</title>
        <authorList>
            <person name="Goeker M."/>
        </authorList>
    </citation>
    <scope>NUCLEOTIDE SEQUENCE [LARGE SCALE GENOMIC DNA]</scope>
    <source>
        <strain evidence="2 3">DSM 25082</strain>
    </source>
</reference>